<dbReference type="AlphaFoldDB" id="A0A2S2E035"/>
<dbReference type="RefSeq" id="WP_109338649.1">
    <property type="nucleotide sequence ID" value="NZ_CP029347.1"/>
</dbReference>
<protein>
    <submittedName>
        <fullName evidence="2">Uncharacterized protein</fullName>
    </submittedName>
</protein>
<proteinExistence type="predicted"/>
<keyword evidence="1" id="KW-0812">Transmembrane</keyword>
<dbReference type="KEGG" id="salh:HMF8227_00477"/>
<feature type="transmembrane region" description="Helical" evidence="1">
    <location>
        <begin position="114"/>
        <end position="135"/>
    </location>
</feature>
<evidence type="ECO:0000313" key="2">
    <source>
        <dbReference type="EMBL" id="AWL10973.1"/>
    </source>
</evidence>
<dbReference type="Proteomes" id="UP000245728">
    <property type="component" value="Chromosome"/>
</dbReference>
<feature type="transmembrane region" description="Helical" evidence="1">
    <location>
        <begin position="87"/>
        <end position="108"/>
    </location>
</feature>
<dbReference type="OrthoDB" id="3540634at2"/>
<reference evidence="2 3" key="1">
    <citation type="submission" date="2018-05" db="EMBL/GenBank/DDBJ databases">
        <title>Salinimonas sp. HMF8227 Genome sequencing and assembly.</title>
        <authorList>
            <person name="Kang H."/>
            <person name="Kang J."/>
            <person name="Cha I."/>
            <person name="Kim H."/>
            <person name="Joh K."/>
        </authorList>
    </citation>
    <scope>NUCLEOTIDE SEQUENCE [LARGE SCALE GENOMIC DNA]</scope>
    <source>
        <strain evidence="2 3">HMF8227</strain>
    </source>
</reference>
<dbReference type="EMBL" id="CP029347">
    <property type="protein sequence ID" value="AWL10973.1"/>
    <property type="molecule type" value="Genomic_DNA"/>
</dbReference>
<evidence type="ECO:0000313" key="3">
    <source>
        <dbReference type="Proteomes" id="UP000245728"/>
    </source>
</evidence>
<organism evidence="2 3">
    <name type="scientific">Saliniradius amylolyticus</name>
    <dbReference type="NCBI Taxonomy" id="2183582"/>
    <lineage>
        <taxon>Bacteria</taxon>
        <taxon>Pseudomonadati</taxon>
        <taxon>Pseudomonadota</taxon>
        <taxon>Gammaproteobacteria</taxon>
        <taxon>Alteromonadales</taxon>
        <taxon>Alteromonadaceae</taxon>
        <taxon>Saliniradius</taxon>
    </lineage>
</organism>
<gene>
    <name evidence="2" type="ORF">HMF8227_00477</name>
</gene>
<feature type="transmembrane region" description="Helical" evidence="1">
    <location>
        <begin position="53"/>
        <end position="75"/>
    </location>
</feature>
<keyword evidence="1" id="KW-1133">Transmembrane helix</keyword>
<name>A0A2S2E035_9ALTE</name>
<keyword evidence="1" id="KW-0472">Membrane</keyword>
<accession>A0A2S2E035</accession>
<feature type="transmembrane region" description="Helical" evidence="1">
    <location>
        <begin position="12"/>
        <end position="33"/>
    </location>
</feature>
<evidence type="ECO:0000256" key="1">
    <source>
        <dbReference type="SAM" id="Phobius"/>
    </source>
</evidence>
<keyword evidence="3" id="KW-1185">Reference proteome</keyword>
<sequence>MQLSRESKIVSALLLIAVPSIMYGGLTLLGILTEGTAGLKPGNLSLNETQWSLWRAGHAHAGVYVLLSLILQPLVDQTAFTGSLKWLARLGAPIASVIVPAGFFGVAFMPGFKWVMYVGIACLAISMLLTGVGLLRNLRPNT</sequence>